<dbReference type="SUPFAM" id="SSF53697">
    <property type="entry name" value="SIS domain"/>
    <property type="match status" value="1"/>
</dbReference>
<feature type="domain" description="HTH rpiR-type" evidence="6">
    <location>
        <begin position="1"/>
        <end position="77"/>
    </location>
</feature>
<feature type="transmembrane region" description="Helical" evidence="5">
    <location>
        <begin position="258"/>
        <end position="278"/>
    </location>
</feature>
<dbReference type="CDD" id="cd05013">
    <property type="entry name" value="SIS_RpiR"/>
    <property type="match status" value="1"/>
</dbReference>
<organism evidence="8 9">
    <name type="scientific">Robbsia betulipollinis</name>
    <dbReference type="NCBI Taxonomy" id="2981849"/>
    <lineage>
        <taxon>Bacteria</taxon>
        <taxon>Pseudomonadati</taxon>
        <taxon>Pseudomonadota</taxon>
        <taxon>Betaproteobacteria</taxon>
        <taxon>Burkholderiales</taxon>
        <taxon>Burkholderiaceae</taxon>
        <taxon>Robbsia</taxon>
    </lineage>
</organism>
<keyword evidence="5" id="KW-1133">Transmembrane helix</keyword>
<dbReference type="EMBL" id="JAPMXC010000006">
    <property type="protein sequence ID" value="MCY0388850.1"/>
    <property type="molecule type" value="Genomic_DNA"/>
</dbReference>
<keyword evidence="4" id="KW-0804">Transcription</keyword>
<proteinExistence type="predicted"/>
<comment type="caution">
    <text evidence="8">The sequence shown here is derived from an EMBL/GenBank/DDBJ whole genome shotgun (WGS) entry which is preliminary data.</text>
</comment>
<feature type="transmembrane region" description="Helical" evidence="5">
    <location>
        <begin position="135"/>
        <end position="163"/>
    </location>
</feature>
<dbReference type="Proteomes" id="UP001082899">
    <property type="component" value="Unassembled WGS sequence"/>
</dbReference>
<feature type="domain" description="SIS" evidence="7">
    <location>
        <begin position="139"/>
        <end position="279"/>
    </location>
</feature>
<dbReference type="RefSeq" id="WP_267848733.1">
    <property type="nucleotide sequence ID" value="NZ_JAPMXC010000006.1"/>
</dbReference>
<evidence type="ECO:0000256" key="4">
    <source>
        <dbReference type="ARBA" id="ARBA00023163"/>
    </source>
</evidence>
<evidence type="ECO:0000256" key="3">
    <source>
        <dbReference type="ARBA" id="ARBA00023152"/>
    </source>
</evidence>
<keyword evidence="1" id="KW-0805">Transcription regulation</keyword>
<dbReference type="InterPro" id="IPR000281">
    <property type="entry name" value="HTH_RpiR"/>
</dbReference>
<evidence type="ECO:0000256" key="2">
    <source>
        <dbReference type="ARBA" id="ARBA00023125"/>
    </source>
</evidence>
<evidence type="ECO:0000256" key="1">
    <source>
        <dbReference type="ARBA" id="ARBA00023015"/>
    </source>
</evidence>
<dbReference type="InterPro" id="IPR046348">
    <property type="entry name" value="SIS_dom_sf"/>
</dbReference>
<evidence type="ECO:0000313" key="9">
    <source>
        <dbReference type="Proteomes" id="UP001082899"/>
    </source>
</evidence>
<evidence type="ECO:0000259" key="6">
    <source>
        <dbReference type="PROSITE" id="PS51071"/>
    </source>
</evidence>
<keyword evidence="3" id="KW-0324">Glycolysis</keyword>
<dbReference type="PANTHER" id="PTHR30514">
    <property type="entry name" value="GLUCOKINASE"/>
    <property type="match status" value="1"/>
</dbReference>
<dbReference type="PROSITE" id="PS51071">
    <property type="entry name" value="HTH_RPIR"/>
    <property type="match status" value="1"/>
</dbReference>
<dbReference type="InterPro" id="IPR001347">
    <property type="entry name" value="SIS_dom"/>
</dbReference>
<keyword evidence="5" id="KW-0472">Membrane</keyword>
<dbReference type="PANTHER" id="PTHR30514:SF1">
    <property type="entry name" value="HTH-TYPE TRANSCRIPTIONAL REGULATOR HEXR-RELATED"/>
    <property type="match status" value="1"/>
</dbReference>
<dbReference type="SUPFAM" id="SSF46689">
    <property type="entry name" value="Homeodomain-like"/>
    <property type="match status" value="1"/>
</dbReference>
<dbReference type="InterPro" id="IPR036388">
    <property type="entry name" value="WH-like_DNA-bd_sf"/>
</dbReference>
<evidence type="ECO:0000256" key="5">
    <source>
        <dbReference type="SAM" id="Phobius"/>
    </source>
</evidence>
<gene>
    <name evidence="8" type="ORF">OVY01_16875</name>
</gene>
<dbReference type="Pfam" id="PF01380">
    <property type="entry name" value="SIS"/>
    <property type="match status" value="1"/>
</dbReference>
<feature type="transmembrane region" description="Helical" evidence="5">
    <location>
        <begin position="183"/>
        <end position="203"/>
    </location>
</feature>
<dbReference type="InterPro" id="IPR009057">
    <property type="entry name" value="Homeodomain-like_sf"/>
</dbReference>
<reference evidence="8" key="1">
    <citation type="submission" date="2022-11" db="EMBL/GenBank/DDBJ databases">
        <title>Robbsia betulipollinis sp. nov., isolated from pollen of birch (Betula pendula).</title>
        <authorList>
            <person name="Shi H."/>
            <person name="Ambika Manirajan B."/>
            <person name="Ratering S."/>
            <person name="Geissler-Plaum R."/>
            <person name="Schnell S."/>
        </authorList>
    </citation>
    <scope>NUCLEOTIDE SEQUENCE</scope>
    <source>
        <strain evidence="8">Bb-Pol-6</strain>
    </source>
</reference>
<dbReference type="Gene3D" id="1.10.10.10">
    <property type="entry name" value="Winged helix-like DNA-binding domain superfamily/Winged helix DNA-binding domain"/>
    <property type="match status" value="1"/>
</dbReference>
<protein>
    <submittedName>
        <fullName evidence="8">MurR/RpiR family transcriptional regulator</fullName>
    </submittedName>
</protein>
<dbReference type="Gene3D" id="3.40.50.10490">
    <property type="entry name" value="Glucose-6-phosphate isomerase like protein, domain 1"/>
    <property type="match status" value="1"/>
</dbReference>
<name>A0ABT3ZSD7_9BURK</name>
<keyword evidence="2" id="KW-0238">DNA-binding</keyword>
<keyword evidence="9" id="KW-1185">Reference proteome</keyword>
<feature type="transmembrane region" description="Helical" evidence="5">
    <location>
        <begin position="224"/>
        <end position="246"/>
    </location>
</feature>
<evidence type="ECO:0000259" key="7">
    <source>
        <dbReference type="PROSITE" id="PS51464"/>
    </source>
</evidence>
<dbReference type="Pfam" id="PF01418">
    <property type="entry name" value="HTH_6"/>
    <property type="match status" value="1"/>
</dbReference>
<keyword evidence="5" id="KW-0812">Transmembrane</keyword>
<evidence type="ECO:0000313" key="8">
    <source>
        <dbReference type="EMBL" id="MCY0388850.1"/>
    </source>
</evidence>
<dbReference type="InterPro" id="IPR047640">
    <property type="entry name" value="RpiR-like"/>
</dbReference>
<dbReference type="InterPro" id="IPR035472">
    <property type="entry name" value="RpiR-like_SIS"/>
</dbReference>
<dbReference type="PROSITE" id="PS51464">
    <property type="entry name" value="SIS"/>
    <property type="match status" value="1"/>
</dbReference>
<accession>A0ABT3ZSD7</accession>
<sequence length="306" mass="32356">MDIVHQLRSRADRFSPTEKRIADACLSDIAFAASATIDQLAARAGVSRSALSRFAKAMGCGDIRALRAQLAQAGATGIRFFQDLDGADATDSIDAHDGGADDARPAGAPPALLGGILRDIDRTLRRHLHAFDAQALQAAVALLAAAPMIYAYGMGGASTIASLELQYRLVRLGRPVAAYHDPVLMRVASAALNAGQVIVALSLSGITPELLDAVRVAKRYGARVLAFAPAASPLAALADVTLPILVDETDFIYKPTAARYGILLTIDLLVTELALQAAEDSRERLRRVKLALDDYRHGGARLPLGD</sequence>